<dbReference type="AlphaFoldDB" id="A0A445EYL3"/>
<keyword evidence="4" id="KW-1185">Reference proteome</keyword>
<evidence type="ECO:0000313" key="3">
    <source>
        <dbReference type="EMBL" id="RZB90626.1"/>
    </source>
</evidence>
<dbReference type="InterPro" id="IPR040340">
    <property type="entry name" value="CEST/Y3IP1"/>
</dbReference>
<name>A0A445EYL3_GLYSO</name>
<dbReference type="GO" id="GO:0009535">
    <property type="term" value="C:chloroplast thylakoid membrane"/>
    <property type="evidence" value="ECO:0007669"/>
    <property type="project" value="InterPro"/>
</dbReference>
<comment type="caution">
    <text evidence="2">The sequence shown here is derived from an EMBL/GenBank/DDBJ whole genome shotgun (WGS) entry which is preliminary data.</text>
</comment>
<evidence type="ECO:0000313" key="2">
    <source>
        <dbReference type="EMBL" id="RZB41496.1"/>
    </source>
</evidence>
<dbReference type="Proteomes" id="UP000289340">
    <property type="component" value="Chromosome 9"/>
</dbReference>
<dbReference type="EMBL" id="QZWG01000991">
    <property type="protein sequence ID" value="RZB41496.1"/>
    <property type="molecule type" value="Genomic_DNA"/>
</dbReference>
<gene>
    <name evidence="3" type="ORF">D0Y65_023202</name>
    <name evidence="2" type="ORF">D0Y65_055189</name>
</gene>
<feature type="region of interest" description="Disordered" evidence="1">
    <location>
        <begin position="29"/>
        <end position="53"/>
    </location>
</feature>
<accession>A0A445EYL3</accession>
<reference evidence="2 4" key="1">
    <citation type="submission" date="2018-09" db="EMBL/GenBank/DDBJ databases">
        <title>A high-quality reference genome of wild soybean provides a powerful tool to mine soybean genomes.</title>
        <authorList>
            <person name="Xie M."/>
            <person name="Chung C.Y.L."/>
            <person name="Li M.-W."/>
            <person name="Wong F.-L."/>
            <person name="Chan T.-F."/>
            <person name="Lam H.-M."/>
        </authorList>
    </citation>
    <scope>NUCLEOTIDE SEQUENCE [LARGE SCALE GENOMIC DNA]</scope>
    <source>
        <strain evidence="4">cv. W05</strain>
        <tissue evidence="2">Hypocotyl of etiolated seedlings</tissue>
    </source>
</reference>
<dbReference type="GO" id="GO:0080183">
    <property type="term" value="P:response to photooxidative stress"/>
    <property type="evidence" value="ECO:0007669"/>
    <property type="project" value="InterPro"/>
</dbReference>
<protein>
    <submittedName>
        <fullName evidence="2">Uncharacterized protein</fullName>
    </submittedName>
</protein>
<organism evidence="2 4">
    <name type="scientific">Glycine soja</name>
    <name type="common">Wild soybean</name>
    <dbReference type="NCBI Taxonomy" id="3848"/>
    <lineage>
        <taxon>Eukaryota</taxon>
        <taxon>Viridiplantae</taxon>
        <taxon>Streptophyta</taxon>
        <taxon>Embryophyta</taxon>
        <taxon>Tracheophyta</taxon>
        <taxon>Spermatophyta</taxon>
        <taxon>Magnoliopsida</taxon>
        <taxon>eudicotyledons</taxon>
        <taxon>Gunneridae</taxon>
        <taxon>Pentapetalae</taxon>
        <taxon>rosids</taxon>
        <taxon>fabids</taxon>
        <taxon>Fabales</taxon>
        <taxon>Fabaceae</taxon>
        <taxon>Papilionoideae</taxon>
        <taxon>50 kb inversion clade</taxon>
        <taxon>NPAAA clade</taxon>
        <taxon>indigoferoid/millettioid clade</taxon>
        <taxon>Phaseoleae</taxon>
        <taxon>Glycine</taxon>
        <taxon>Glycine subgen. Soja</taxon>
    </lineage>
</organism>
<dbReference type="GO" id="GO:0048564">
    <property type="term" value="P:photosystem I assembly"/>
    <property type="evidence" value="ECO:0007669"/>
    <property type="project" value="InterPro"/>
</dbReference>
<dbReference type="PANTHER" id="PTHR33672">
    <property type="entry name" value="YCF3-INTERACTING PROTEIN 1, CHLOROPLASTIC"/>
    <property type="match status" value="1"/>
</dbReference>
<dbReference type="EMBL" id="QZWG01000009">
    <property type="protein sequence ID" value="RZB90626.1"/>
    <property type="molecule type" value="Genomic_DNA"/>
</dbReference>
<proteinExistence type="predicted"/>
<evidence type="ECO:0000256" key="1">
    <source>
        <dbReference type="SAM" id="MobiDB-lite"/>
    </source>
</evidence>
<evidence type="ECO:0000313" key="4">
    <source>
        <dbReference type="Proteomes" id="UP000289340"/>
    </source>
</evidence>
<dbReference type="PANTHER" id="PTHR33672:SF24">
    <property type="entry name" value="OS01G0798600 PROTEIN"/>
    <property type="match status" value="1"/>
</dbReference>
<sequence>MMGKSNMDIEKNEHLQWMNMSLPSSQHAVEREHENRHQGSFSKSGTLIKDSGKRMQDEGSKCNALCMCFPCFGFGKAKPVNARKGGIKMDHSVNHVMPSTFSLENFKLNSTQGEGIVIQENNREDDSFSSYFDLPSIVLKCTGDDA</sequence>